<reference evidence="2 3" key="1">
    <citation type="submission" date="2021-06" db="EMBL/GenBank/DDBJ databases">
        <title>A haploid diamondback moth (Plutella xylostella L.) genome assembly resolves 31 chromosomes and identifies a diamide resistance mutation.</title>
        <authorList>
            <person name="Ward C.M."/>
            <person name="Perry K.D."/>
            <person name="Baker G."/>
            <person name="Powis K."/>
            <person name="Heckel D.G."/>
            <person name="Baxter S.W."/>
        </authorList>
    </citation>
    <scope>NUCLEOTIDE SEQUENCE [LARGE SCALE GENOMIC DNA]</scope>
    <source>
        <strain evidence="2 3">LV</strain>
        <tissue evidence="2">Single pupa</tissue>
    </source>
</reference>
<evidence type="ECO:0000313" key="2">
    <source>
        <dbReference type="EMBL" id="KAG7301489.1"/>
    </source>
</evidence>
<sequence length="356" mass="41126">MEECGVGRPLNQWFREYLTARSYRVKVADTLSAEQRVRSGVPQGSGCGPLCYLMHVNSLCGALNYSSAYMFADDLCTLRAGFNLTDTCYSIQNDIDAVVRWSHDNGIVLNADKTKLLILHSPHLNLNESPPPLVTHSYSCLHNNLVNCQCKPIERVDCVTYLGVKIDNNFSWSQHIEYISDKLRILLGKFYHLSYKVPISTLKCLYFALVDSILDYALDCYGLTFKTYLDKLETLQTRFLKLLVNTKTKLECRDNYKKLYKICKILPVTVKFKYLLAIHNYKTCNNYLHPITHKHGTRSISEGKFEVPKVNNYYGDRTLKKRIPYLLNSLPQDIRQEPMLSKFKTKLKKYFLLNLP</sequence>
<dbReference type="PROSITE" id="PS50878">
    <property type="entry name" value="RT_POL"/>
    <property type="match status" value="1"/>
</dbReference>
<dbReference type="Pfam" id="PF00078">
    <property type="entry name" value="RVT_1"/>
    <property type="match status" value="1"/>
</dbReference>
<protein>
    <recommendedName>
        <fullName evidence="1">Reverse transcriptase domain-containing protein</fullName>
    </recommendedName>
</protein>
<name>A0ABQ7Q9T7_PLUXY</name>
<proteinExistence type="predicted"/>
<dbReference type="EMBL" id="JAHIBW010000019">
    <property type="protein sequence ID" value="KAG7301489.1"/>
    <property type="molecule type" value="Genomic_DNA"/>
</dbReference>
<dbReference type="InterPro" id="IPR000477">
    <property type="entry name" value="RT_dom"/>
</dbReference>
<keyword evidence="3" id="KW-1185">Reference proteome</keyword>
<accession>A0ABQ7Q9T7</accession>
<gene>
    <name evidence="2" type="ORF">JYU34_014455</name>
</gene>
<evidence type="ECO:0000313" key="3">
    <source>
        <dbReference type="Proteomes" id="UP000823941"/>
    </source>
</evidence>
<comment type="caution">
    <text evidence="2">The sequence shown here is derived from an EMBL/GenBank/DDBJ whole genome shotgun (WGS) entry which is preliminary data.</text>
</comment>
<organism evidence="2 3">
    <name type="scientific">Plutella xylostella</name>
    <name type="common">Diamondback moth</name>
    <name type="synonym">Plutella maculipennis</name>
    <dbReference type="NCBI Taxonomy" id="51655"/>
    <lineage>
        <taxon>Eukaryota</taxon>
        <taxon>Metazoa</taxon>
        <taxon>Ecdysozoa</taxon>
        <taxon>Arthropoda</taxon>
        <taxon>Hexapoda</taxon>
        <taxon>Insecta</taxon>
        <taxon>Pterygota</taxon>
        <taxon>Neoptera</taxon>
        <taxon>Endopterygota</taxon>
        <taxon>Lepidoptera</taxon>
        <taxon>Glossata</taxon>
        <taxon>Ditrysia</taxon>
        <taxon>Yponomeutoidea</taxon>
        <taxon>Plutellidae</taxon>
        <taxon>Plutella</taxon>
    </lineage>
</organism>
<dbReference type="Proteomes" id="UP000823941">
    <property type="component" value="Chromosome 19"/>
</dbReference>
<dbReference type="PANTHER" id="PTHR33332">
    <property type="entry name" value="REVERSE TRANSCRIPTASE DOMAIN-CONTAINING PROTEIN"/>
    <property type="match status" value="1"/>
</dbReference>
<feature type="domain" description="Reverse transcriptase" evidence="1">
    <location>
        <begin position="1"/>
        <end position="166"/>
    </location>
</feature>
<evidence type="ECO:0000259" key="1">
    <source>
        <dbReference type="PROSITE" id="PS50878"/>
    </source>
</evidence>